<protein>
    <submittedName>
        <fullName evidence="8">Uncharacterized protein</fullName>
    </submittedName>
</protein>
<proteinExistence type="predicted"/>
<dbReference type="InterPro" id="IPR017930">
    <property type="entry name" value="Myb_dom"/>
</dbReference>
<feature type="compositionally biased region" description="Low complexity" evidence="5">
    <location>
        <begin position="183"/>
        <end position="208"/>
    </location>
</feature>
<reference evidence="8" key="3">
    <citation type="journal article" date="2017" name="Nature">
        <title>Genome sequence of the progenitor of the wheat D genome Aegilops tauschii.</title>
        <authorList>
            <person name="Luo M.C."/>
            <person name="Gu Y.Q."/>
            <person name="Puiu D."/>
            <person name="Wang H."/>
            <person name="Twardziok S.O."/>
            <person name="Deal K.R."/>
            <person name="Huo N."/>
            <person name="Zhu T."/>
            <person name="Wang L."/>
            <person name="Wang Y."/>
            <person name="McGuire P.E."/>
            <person name="Liu S."/>
            <person name="Long H."/>
            <person name="Ramasamy R.K."/>
            <person name="Rodriguez J.C."/>
            <person name="Van S.L."/>
            <person name="Yuan L."/>
            <person name="Wang Z."/>
            <person name="Xia Z."/>
            <person name="Xiao L."/>
            <person name="Anderson O.D."/>
            <person name="Ouyang S."/>
            <person name="Liang Y."/>
            <person name="Zimin A.V."/>
            <person name="Pertea G."/>
            <person name="Qi P."/>
            <person name="Bennetzen J.L."/>
            <person name="Dai X."/>
            <person name="Dawson M.W."/>
            <person name="Muller H.G."/>
            <person name="Kugler K."/>
            <person name="Rivarola-Duarte L."/>
            <person name="Spannagl M."/>
            <person name="Mayer K.F.X."/>
            <person name="Lu F.H."/>
            <person name="Bevan M.W."/>
            <person name="Leroy P."/>
            <person name="Li P."/>
            <person name="You F.M."/>
            <person name="Sun Q."/>
            <person name="Liu Z."/>
            <person name="Lyons E."/>
            <person name="Wicker T."/>
            <person name="Salzberg S.L."/>
            <person name="Devos K.M."/>
            <person name="Dvorak J."/>
        </authorList>
    </citation>
    <scope>NUCLEOTIDE SEQUENCE [LARGE SCALE GENOMIC DNA]</scope>
    <source>
        <strain evidence="8">cv. AL8/78</strain>
    </source>
</reference>
<keyword evidence="3" id="KW-0238">DNA-binding</keyword>
<keyword evidence="2" id="KW-0677">Repeat</keyword>
<evidence type="ECO:0000256" key="5">
    <source>
        <dbReference type="SAM" id="MobiDB-lite"/>
    </source>
</evidence>
<feature type="domain" description="Myb-like" evidence="6">
    <location>
        <begin position="89"/>
        <end position="112"/>
    </location>
</feature>
<feature type="compositionally biased region" description="Basic and acidic residues" evidence="5">
    <location>
        <begin position="135"/>
        <end position="148"/>
    </location>
</feature>
<dbReference type="PROSITE" id="PS51294">
    <property type="entry name" value="HTH_MYB"/>
    <property type="match status" value="1"/>
</dbReference>
<feature type="compositionally biased region" description="Basic residues" evidence="5">
    <location>
        <begin position="70"/>
        <end position="80"/>
    </location>
</feature>
<dbReference type="EnsemblPlants" id="AET6Gv20737100.2">
    <property type="protein sequence ID" value="AET6Gv20737100.2"/>
    <property type="gene ID" value="AET6Gv20737100"/>
</dbReference>
<dbReference type="PANTHER" id="PTHR47994">
    <property type="entry name" value="F14D16.11-RELATED"/>
    <property type="match status" value="1"/>
</dbReference>
<organism evidence="8 9">
    <name type="scientific">Aegilops tauschii subsp. strangulata</name>
    <name type="common">Goatgrass</name>
    <dbReference type="NCBI Taxonomy" id="200361"/>
    <lineage>
        <taxon>Eukaryota</taxon>
        <taxon>Viridiplantae</taxon>
        <taxon>Streptophyta</taxon>
        <taxon>Embryophyta</taxon>
        <taxon>Tracheophyta</taxon>
        <taxon>Spermatophyta</taxon>
        <taxon>Magnoliopsida</taxon>
        <taxon>Liliopsida</taxon>
        <taxon>Poales</taxon>
        <taxon>Poaceae</taxon>
        <taxon>BOP clade</taxon>
        <taxon>Pooideae</taxon>
        <taxon>Triticodae</taxon>
        <taxon>Triticeae</taxon>
        <taxon>Triticinae</taxon>
        <taxon>Aegilops</taxon>
    </lineage>
</organism>
<reference evidence="8" key="5">
    <citation type="journal article" date="2021" name="G3 (Bethesda)">
        <title>Aegilops tauschii genome assembly Aet v5.0 features greater sequence contiguity and improved annotation.</title>
        <authorList>
            <person name="Wang L."/>
            <person name="Zhu T."/>
            <person name="Rodriguez J.C."/>
            <person name="Deal K.R."/>
            <person name="Dubcovsky J."/>
            <person name="McGuire P.E."/>
            <person name="Lux T."/>
            <person name="Spannagl M."/>
            <person name="Mayer K.F.X."/>
            <person name="Baldrich P."/>
            <person name="Meyers B.C."/>
            <person name="Huo N."/>
            <person name="Gu Y.Q."/>
            <person name="Zhou H."/>
            <person name="Devos K.M."/>
            <person name="Bennetzen J.L."/>
            <person name="Unver T."/>
            <person name="Budak H."/>
            <person name="Gulick P.J."/>
            <person name="Galiba G."/>
            <person name="Kalapos B."/>
            <person name="Nelson D.R."/>
            <person name="Li P."/>
            <person name="You F.M."/>
            <person name="Luo M.C."/>
            <person name="Dvorak J."/>
        </authorList>
    </citation>
    <scope>NUCLEOTIDE SEQUENCE [LARGE SCALE GENOMIC DNA]</scope>
    <source>
        <strain evidence="8">cv. AL8/78</strain>
    </source>
</reference>
<evidence type="ECO:0000256" key="1">
    <source>
        <dbReference type="ARBA" id="ARBA00004123"/>
    </source>
</evidence>
<dbReference type="PROSITE" id="PS50090">
    <property type="entry name" value="MYB_LIKE"/>
    <property type="match status" value="1"/>
</dbReference>
<dbReference type="Pfam" id="PF00249">
    <property type="entry name" value="Myb_DNA-binding"/>
    <property type="match status" value="1"/>
</dbReference>
<dbReference type="InterPro" id="IPR009057">
    <property type="entry name" value="Homeodomain-like_sf"/>
</dbReference>
<evidence type="ECO:0000259" key="6">
    <source>
        <dbReference type="PROSITE" id="PS50090"/>
    </source>
</evidence>
<dbReference type="AlphaFoldDB" id="A0A453PHS6"/>
<accession>A0A453PHS6</accession>
<keyword evidence="9" id="KW-1185">Reference proteome</keyword>
<dbReference type="GO" id="GO:0003677">
    <property type="term" value="F:DNA binding"/>
    <property type="evidence" value="ECO:0007669"/>
    <property type="project" value="UniProtKB-KW"/>
</dbReference>
<dbReference type="GO" id="GO:0005634">
    <property type="term" value="C:nucleus"/>
    <property type="evidence" value="ECO:0007669"/>
    <property type="project" value="UniProtKB-SubCell"/>
</dbReference>
<evidence type="ECO:0000256" key="2">
    <source>
        <dbReference type="ARBA" id="ARBA00022737"/>
    </source>
</evidence>
<evidence type="ECO:0000256" key="3">
    <source>
        <dbReference type="ARBA" id="ARBA00023125"/>
    </source>
</evidence>
<feature type="domain" description="HTH myb-type" evidence="7">
    <location>
        <begin position="89"/>
        <end position="116"/>
    </location>
</feature>
<dbReference type="CDD" id="cd00167">
    <property type="entry name" value="SANT"/>
    <property type="match status" value="1"/>
</dbReference>
<sequence length="265" mass="27675">GQAAVLREGGSQEGPVDGGGGPEARRLPPLPRPLLLEARPQARRAAEVRQELPPQVDQLPAPRPQAGPPLRRRGEARHRPPLAARQQVWSKIAARLPGRTDNEIKNHWNTHIRKKLKKMGLDPVTHQPVAASRAAHPEDPQQDPHCDGKASSQESAGSGTGAGAEEEAPTSAEPKQGAACSASTASDVSPSPCSSSSASASASASVATPGGADVDWPDPLDLFQVDAIIDMDWASILSGSGGGGNIGVDLFDQCSDVGFDQEVWM</sequence>
<dbReference type="Gramene" id="AET6Gv20737100.2">
    <property type="protein sequence ID" value="AET6Gv20737100.2"/>
    <property type="gene ID" value="AET6Gv20737100"/>
</dbReference>
<evidence type="ECO:0000259" key="7">
    <source>
        <dbReference type="PROSITE" id="PS51294"/>
    </source>
</evidence>
<evidence type="ECO:0000313" key="8">
    <source>
        <dbReference type="EnsemblPlants" id="AET6Gv20737100.2"/>
    </source>
</evidence>
<evidence type="ECO:0000313" key="9">
    <source>
        <dbReference type="Proteomes" id="UP000015105"/>
    </source>
</evidence>
<evidence type="ECO:0000256" key="4">
    <source>
        <dbReference type="ARBA" id="ARBA00023242"/>
    </source>
</evidence>
<dbReference type="SUPFAM" id="SSF46689">
    <property type="entry name" value="Homeodomain-like"/>
    <property type="match status" value="1"/>
</dbReference>
<reference evidence="9" key="2">
    <citation type="journal article" date="2017" name="Nat. Plants">
        <title>The Aegilops tauschii genome reveals multiple impacts of transposons.</title>
        <authorList>
            <person name="Zhao G."/>
            <person name="Zou C."/>
            <person name="Li K."/>
            <person name="Wang K."/>
            <person name="Li T."/>
            <person name="Gao L."/>
            <person name="Zhang X."/>
            <person name="Wang H."/>
            <person name="Yang Z."/>
            <person name="Liu X."/>
            <person name="Jiang W."/>
            <person name="Mao L."/>
            <person name="Kong X."/>
            <person name="Jiao Y."/>
            <person name="Jia J."/>
        </authorList>
    </citation>
    <scope>NUCLEOTIDE SEQUENCE [LARGE SCALE GENOMIC DNA]</scope>
    <source>
        <strain evidence="9">cv. AL8/78</strain>
    </source>
</reference>
<dbReference type="Gene3D" id="1.10.10.60">
    <property type="entry name" value="Homeodomain-like"/>
    <property type="match status" value="1"/>
</dbReference>
<dbReference type="InterPro" id="IPR015495">
    <property type="entry name" value="Myb_TF_plants"/>
</dbReference>
<comment type="subcellular location">
    <subcellularLocation>
        <location evidence="1">Nucleus</location>
    </subcellularLocation>
</comment>
<reference evidence="9" key="1">
    <citation type="journal article" date="2014" name="Science">
        <title>Ancient hybridizations among the ancestral genomes of bread wheat.</title>
        <authorList>
            <consortium name="International Wheat Genome Sequencing Consortium,"/>
            <person name="Marcussen T."/>
            <person name="Sandve S.R."/>
            <person name="Heier L."/>
            <person name="Spannagl M."/>
            <person name="Pfeifer M."/>
            <person name="Jakobsen K.S."/>
            <person name="Wulff B.B."/>
            <person name="Steuernagel B."/>
            <person name="Mayer K.F."/>
            <person name="Olsen O.A."/>
        </authorList>
    </citation>
    <scope>NUCLEOTIDE SEQUENCE [LARGE SCALE GENOMIC DNA]</scope>
    <source>
        <strain evidence="9">cv. AL8/78</strain>
    </source>
</reference>
<feature type="region of interest" description="Disordered" evidence="5">
    <location>
        <begin position="1"/>
        <end position="216"/>
    </location>
</feature>
<dbReference type="Proteomes" id="UP000015105">
    <property type="component" value="Chromosome 6D"/>
</dbReference>
<dbReference type="STRING" id="200361.A0A453PHS6"/>
<reference evidence="8" key="4">
    <citation type="submission" date="2019-03" db="UniProtKB">
        <authorList>
            <consortium name="EnsemblPlants"/>
        </authorList>
    </citation>
    <scope>IDENTIFICATION</scope>
</reference>
<name>A0A453PHS6_AEGTS</name>
<dbReference type="PANTHER" id="PTHR47994:SF5">
    <property type="entry name" value="F14D16.11-RELATED"/>
    <property type="match status" value="1"/>
</dbReference>
<feature type="compositionally biased region" description="Basic residues" evidence="5">
    <location>
        <begin position="108"/>
        <end position="118"/>
    </location>
</feature>
<keyword evidence="4" id="KW-0539">Nucleus</keyword>
<dbReference type="InterPro" id="IPR001005">
    <property type="entry name" value="SANT/Myb"/>
</dbReference>